<proteinExistence type="predicted"/>
<protein>
    <submittedName>
        <fullName evidence="1">Uncharacterized protein</fullName>
    </submittedName>
</protein>
<sequence>MHRRPDAARRYRGAVRFVSSFVDREAGYALGVEQESATAYLSIPVSNTLTDYEEYYALTEAEYDALLADAGLARAFAESCRRREQDERLILKPGTDRGEPW</sequence>
<evidence type="ECO:0000313" key="2">
    <source>
        <dbReference type="Proteomes" id="UP001501697"/>
    </source>
</evidence>
<comment type="caution">
    <text evidence="1">The sequence shown here is derived from an EMBL/GenBank/DDBJ whole genome shotgun (WGS) entry which is preliminary data.</text>
</comment>
<dbReference type="EMBL" id="BAAAYU010000005">
    <property type="protein sequence ID" value="GAA3632482.1"/>
    <property type="molecule type" value="Genomic_DNA"/>
</dbReference>
<organism evidence="1 2">
    <name type="scientific">Microbacterium awajiense</name>
    <dbReference type="NCBI Taxonomy" id="415214"/>
    <lineage>
        <taxon>Bacteria</taxon>
        <taxon>Bacillati</taxon>
        <taxon>Actinomycetota</taxon>
        <taxon>Actinomycetes</taxon>
        <taxon>Micrococcales</taxon>
        <taxon>Microbacteriaceae</taxon>
        <taxon>Microbacterium</taxon>
    </lineage>
</organism>
<accession>A0ABP7AHX5</accession>
<keyword evidence="2" id="KW-1185">Reference proteome</keyword>
<reference evidence="2" key="1">
    <citation type="journal article" date="2019" name="Int. J. Syst. Evol. Microbiol.">
        <title>The Global Catalogue of Microorganisms (GCM) 10K type strain sequencing project: providing services to taxonomists for standard genome sequencing and annotation.</title>
        <authorList>
            <consortium name="The Broad Institute Genomics Platform"/>
            <consortium name="The Broad Institute Genome Sequencing Center for Infectious Disease"/>
            <person name="Wu L."/>
            <person name="Ma J."/>
        </authorList>
    </citation>
    <scope>NUCLEOTIDE SEQUENCE [LARGE SCALE GENOMIC DNA]</scope>
    <source>
        <strain evidence="2">JCM 16544</strain>
    </source>
</reference>
<name>A0ABP7AHX5_9MICO</name>
<dbReference type="Proteomes" id="UP001501697">
    <property type="component" value="Unassembled WGS sequence"/>
</dbReference>
<evidence type="ECO:0000313" key="1">
    <source>
        <dbReference type="EMBL" id="GAA3632482.1"/>
    </source>
</evidence>
<gene>
    <name evidence="1" type="ORF">GCM10022200_14250</name>
</gene>